<dbReference type="EMBL" id="JAWDKC010000015">
    <property type="protein sequence ID" value="MDV0445345.1"/>
    <property type="molecule type" value="Genomic_DNA"/>
</dbReference>
<sequence>MDFDVITSSLKKGWDAFIGNIVAYIVGLIIMIIGSILIVTAAPLMYGMYYMVLKGLRGEKVEIKDIFYGFSSVSMFIRSWIGFIVYILIIVIIGFILGFIGGAISAATGSAAVASLMSLLILIITYIIEIFVYYSLYIYVMTPSENIIYAMKESIGVGKSNILTVLITIILASIISILVITAPLGMLFAASVLKELNPGLKDASAQ</sequence>
<proteinExistence type="predicted"/>
<organism evidence="2 3">
    <name type="scientific">Methanimicrococcus hacksteinii</name>
    <dbReference type="NCBI Taxonomy" id="3028293"/>
    <lineage>
        <taxon>Archaea</taxon>
        <taxon>Methanobacteriati</taxon>
        <taxon>Methanobacteriota</taxon>
        <taxon>Stenosarchaea group</taxon>
        <taxon>Methanomicrobia</taxon>
        <taxon>Methanosarcinales</taxon>
        <taxon>Methanosarcinaceae</taxon>
        <taxon>Methanimicrococcus</taxon>
    </lineage>
</organism>
<keyword evidence="3" id="KW-1185">Reference proteome</keyword>
<keyword evidence="1" id="KW-0812">Transmembrane</keyword>
<evidence type="ECO:0000313" key="3">
    <source>
        <dbReference type="Proteomes" id="UP001272052"/>
    </source>
</evidence>
<feature type="transmembrane region" description="Helical" evidence="1">
    <location>
        <begin position="21"/>
        <end position="47"/>
    </location>
</feature>
<protein>
    <recommendedName>
        <fullName evidence="4">Glycerophosphoryl diester phosphodiesterase membrane domain-containing protein</fullName>
    </recommendedName>
</protein>
<evidence type="ECO:0008006" key="4">
    <source>
        <dbReference type="Google" id="ProtNLM"/>
    </source>
</evidence>
<gene>
    <name evidence="2" type="ORF">MmiAt1_09190</name>
</gene>
<dbReference type="RefSeq" id="WP_318785765.1">
    <property type="nucleotide sequence ID" value="NZ_JAWDKC010000015.1"/>
</dbReference>
<evidence type="ECO:0000313" key="2">
    <source>
        <dbReference type="EMBL" id="MDV0445345.1"/>
    </source>
</evidence>
<feature type="transmembrane region" description="Helical" evidence="1">
    <location>
        <begin position="116"/>
        <end position="140"/>
    </location>
</feature>
<dbReference type="Proteomes" id="UP001272052">
    <property type="component" value="Unassembled WGS sequence"/>
</dbReference>
<reference evidence="2 3" key="1">
    <citation type="submission" date="2023-06" db="EMBL/GenBank/DDBJ databases">
        <title>Genome sequence of Methanimicrococcus sp. At1.</title>
        <authorList>
            <person name="Protasov E."/>
            <person name="Platt K."/>
            <person name="Poehlein A."/>
            <person name="Daniel R."/>
            <person name="Brune A."/>
        </authorList>
    </citation>
    <scope>NUCLEOTIDE SEQUENCE [LARGE SCALE GENOMIC DNA]</scope>
    <source>
        <strain evidence="2 3">At1</strain>
    </source>
</reference>
<accession>A0ABU3VR22</accession>
<name>A0ABU3VR22_9EURY</name>
<keyword evidence="1" id="KW-1133">Transmembrane helix</keyword>
<keyword evidence="1" id="KW-0472">Membrane</keyword>
<feature type="transmembrane region" description="Helical" evidence="1">
    <location>
        <begin position="80"/>
        <end position="104"/>
    </location>
</feature>
<evidence type="ECO:0000256" key="1">
    <source>
        <dbReference type="SAM" id="Phobius"/>
    </source>
</evidence>
<comment type="caution">
    <text evidence="2">The sequence shown here is derived from an EMBL/GenBank/DDBJ whole genome shotgun (WGS) entry which is preliminary data.</text>
</comment>
<feature type="transmembrane region" description="Helical" evidence="1">
    <location>
        <begin position="161"/>
        <end position="190"/>
    </location>
</feature>